<evidence type="ECO:0000256" key="1">
    <source>
        <dbReference type="SAM" id="Phobius"/>
    </source>
</evidence>
<evidence type="ECO:0000313" key="3">
    <source>
        <dbReference type="Proteomes" id="UP000268084"/>
    </source>
</evidence>
<keyword evidence="1" id="KW-0812">Transmembrane</keyword>
<dbReference type="RefSeq" id="WP_124797508.1">
    <property type="nucleotide sequence ID" value="NZ_CP034170.1"/>
</dbReference>
<dbReference type="OrthoDB" id="4936454at2"/>
<dbReference type="KEGG" id="nak:EH165_00195"/>
<protein>
    <submittedName>
        <fullName evidence="2">Uncharacterized protein</fullName>
    </submittedName>
</protein>
<reference evidence="2 3" key="2">
    <citation type="submission" date="2018-12" db="EMBL/GenBank/DDBJ databases">
        <title>Nakamurella antarcticus sp. nov., isolated from Antarctica South Shetland Islands soil.</title>
        <authorList>
            <person name="Peng F."/>
        </authorList>
    </citation>
    <scope>NUCLEOTIDE SEQUENCE [LARGE SCALE GENOMIC DNA]</scope>
    <source>
        <strain evidence="2 3">S14-144</strain>
    </source>
</reference>
<dbReference type="EMBL" id="CP034170">
    <property type="protein sequence ID" value="AZI56823.1"/>
    <property type="molecule type" value="Genomic_DNA"/>
</dbReference>
<dbReference type="Proteomes" id="UP000268084">
    <property type="component" value="Chromosome"/>
</dbReference>
<sequence>MIDNDLAPDPESAQSNLLHARRVAARAQLVEVANRRLAPAFMPQQAVAIALVAVAALGLTAYAIFNDPKTVSVTSRLECWTSDSADSPILGVAPADGYVDPDGRTVDVSYNGYENAISTCGSLWAQGILTQAGIVPKPGRELIENGALVPKLLVCVDDAGAAAVIPTNDQTLCQAMGLAPAFPMP</sequence>
<evidence type="ECO:0000313" key="2">
    <source>
        <dbReference type="EMBL" id="AZI56823.1"/>
    </source>
</evidence>
<feature type="transmembrane region" description="Helical" evidence="1">
    <location>
        <begin position="46"/>
        <end position="65"/>
    </location>
</feature>
<dbReference type="AlphaFoldDB" id="A0A3G8ZHR4"/>
<keyword evidence="3" id="KW-1185">Reference proteome</keyword>
<organism evidence="2 3">
    <name type="scientific">Nakamurella antarctica</name>
    <dbReference type="NCBI Taxonomy" id="1902245"/>
    <lineage>
        <taxon>Bacteria</taxon>
        <taxon>Bacillati</taxon>
        <taxon>Actinomycetota</taxon>
        <taxon>Actinomycetes</taxon>
        <taxon>Nakamurellales</taxon>
        <taxon>Nakamurellaceae</taxon>
        <taxon>Nakamurella</taxon>
    </lineage>
</organism>
<keyword evidence="1" id="KW-0472">Membrane</keyword>
<name>A0A3G8ZHR4_9ACTN</name>
<reference evidence="2 3" key="1">
    <citation type="submission" date="2018-11" db="EMBL/GenBank/DDBJ databases">
        <authorList>
            <person name="Da X."/>
        </authorList>
    </citation>
    <scope>NUCLEOTIDE SEQUENCE [LARGE SCALE GENOMIC DNA]</scope>
    <source>
        <strain evidence="2 3">S14-144</strain>
    </source>
</reference>
<gene>
    <name evidence="2" type="ORF">EH165_00195</name>
</gene>
<proteinExistence type="predicted"/>
<accession>A0A3G8ZHR4</accession>
<keyword evidence="1" id="KW-1133">Transmembrane helix</keyword>